<dbReference type="RefSeq" id="WP_210050869.1">
    <property type="nucleotide sequence ID" value="NZ_JAGINX010000001.1"/>
</dbReference>
<feature type="domain" description="DNA-binding phage zinc finger" evidence="2">
    <location>
        <begin position="279"/>
        <end position="323"/>
    </location>
</feature>
<accession>A0ABS4T4U9</accession>
<evidence type="ECO:0000313" key="4">
    <source>
        <dbReference type="Proteomes" id="UP001519331"/>
    </source>
</evidence>
<keyword evidence="1" id="KW-1133">Transmembrane helix</keyword>
<gene>
    <name evidence="3" type="ORF">JOF45_002493</name>
</gene>
<proteinExistence type="predicted"/>
<keyword evidence="4" id="KW-1185">Reference proteome</keyword>
<dbReference type="Pfam" id="PF24623">
    <property type="entry name" value="Phage_zn_bind_8"/>
    <property type="match status" value="1"/>
</dbReference>
<evidence type="ECO:0000313" key="3">
    <source>
        <dbReference type="EMBL" id="MBP2319474.1"/>
    </source>
</evidence>
<reference evidence="3 4" key="1">
    <citation type="submission" date="2021-03" db="EMBL/GenBank/DDBJ databases">
        <title>Sequencing the genomes of 1000 actinobacteria strains.</title>
        <authorList>
            <person name="Klenk H.-P."/>
        </authorList>
    </citation>
    <scope>NUCLEOTIDE SEQUENCE [LARGE SCALE GENOMIC DNA]</scope>
    <source>
        <strain evidence="3 4">DSM 12544</strain>
    </source>
</reference>
<dbReference type="Proteomes" id="UP001519331">
    <property type="component" value="Unassembled WGS sequence"/>
</dbReference>
<dbReference type="InterPro" id="IPR056911">
    <property type="entry name" value="Phage_Znf_bind_put"/>
</dbReference>
<keyword evidence="1" id="KW-0472">Membrane</keyword>
<keyword evidence="1" id="KW-0812">Transmembrane</keyword>
<protein>
    <recommendedName>
        <fullName evidence="2">DNA-binding phage zinc finger domain-containing protein</fullName>
    </recommendedName>
</protein>
<name>A0ABS4T4U9_9MICC</name>
<comment type="caution">
    <text evidence="3">The sequence shown here is derived from an EMBL/GenBank/DDBJ whole genome shotgun (WGS) entry which is preliminary data.</text>
</comment>
<dbReference type="EMBL" id="JAGINX010000001">
    <property type="protein sequence ID" value="MBP2319474.1"/>
    <property type="molecule type" value="Genomic_DNA"/>
</dbReference>
<evidence type="ECO:0000256" key="1">
    <source>
        <dbReference type="SAM" id="Phobius"/>
    </source>
</evidence>
<sequence length="329" mass="35991">MTTEGGAHRAIVNAAGIGELGQTLAQSPWADGLGVLEAYQQAIERSITTWQPQTSIAPSFTALLEGSGPGAALQDAADATDIASLVQGSLSTETFFKAFVPPVHVAEGVGNVLEAIDITRPFREAVETGITGRIYENFLSSTEVSTWSEVSAWRLQSSFFDSVGDEHWRQLIDSVLEHYSPEELEEVAAEPEVPERLGLFHERVQEQILNAARWLEEDYPQYKAGALDGVNMLIAIYLWTWWVQLGGLLILVGGAPGLVVAAFITGTAKLYNDQRRERLGPEASRALDHRCPYCQALINMWCITLKGALPGSNARGLHAERIKRGFDQE</sequence>
<feature type="transmembrane region" description="Helical" evidence="1">
    <location>
        <begin position="248"/>
        <end position="268"/>
    </location>
</feature>
<organism evidence="3 4">
    <name type="scientific">Nesterenkonia lacusekhoensis</name>
    <dbReference type="NCBI Taxonomy" id="150832"/>
    <lineage>
        <taxon>Bacteria</taxon>
        <taxon>Bacillati</taxon>
        <taxon>Actinomycetota</taxon>
        <taxon>Actinomycetes</taxon>
        <taxon>Micrococcales</taxon>
        <taxon>Micrococcaceae</taxon>
        <taxon>Nesterenkonia</taxon>
    </lineage>
</organism>
<evidence type="ECO:0000259" key="2">
    <source>
        <dbReference type="Pfam" id="PF24623"/>
    </source>
</evidence>